<dbReference type="EMBL" id="CP119311">
    <property type="protein sequence ID" value="WEK35441.1"/>
    <property type="molecule type" value="Genomic_DNA"/>
</dbReference>
<accession>A0AAJ5WNY2</accession>
<reference evidence="1" key="1">
    <citation type="submission" date="2023-03" db="EMBL/GenBank/DDBJ databases">
        <title>Andean soil-derived lignocellulolytic bacterial consortium as a source of novel taxa and putative plastic-active enzymes.</title>
        <authorList>
            <person name="Diaz-Garcia L."/>
            <person name="Chuvochina M."/>
            <person name="Feuerriegel G."/>
            <person name="Bunk B."/>
            <person name="Sproer C."/>
            <person name="Streit W.R."/>
            <person name="Rodriguez L.M."/>
            <person name="Overmann J."/>
            <person name="Jimenez D.J."/>
        </authorList>
    </citation>
    <scope>NUCLEOTIDE SEQUENCE</scope>
    <source>
        <strain evidence="1">MAG 7</strain>
    </source>
</reference>
<evidence type="ECO:0000313" key="1">
    <source>
        <dbReference type="EMBL" id="WEK35441.1"/>
    </source>
</evidence>
<sequence length="307" mass="31853">MKKRILVMVLMLFVVGVCVLSGCSKESGSGGKVLEDTGRLVAVYGTVGERHNAFLSRSFLALQQQLRKNTNGAGVKLADDSSFRRLVMEVAARELVPVLSGAWPAAGLLTAMKAHLPQDLTLEKYPSTHAAVVAVLQGLPGVSMSPVFPLALAALDKVLERCNRYPDSLEVFAGLDSLQETWPGQLTRPAERESFIGGLVLARHSFRYWAANKDWVSGLFADSLKTGIPADIILTGGGGGGNANLVNADVRGMVTGGLRGAYAGGVWGSAIPGIGTLWGAVAGGLVGAGAGGCVSSLAAGLKQAIIK</sequence>
<dbReference type="AlphaFoldDB" id="A0AAJ5WNY2"/>
<dbReference type="Proteomes" id="UP001220610">
    <property type="component" value="Chromosome"/>
</dbReference>
<proteinExistence type="predicted"/>
<gene>
    <name evidence="1" type="ORF">P0Y53_23360</name>
</gene>
<dbReference type="PROSITE" id="PS51257">
    <property type="entry name" value="PROKAR_LIPOPROTEIN"/>
    <property type="match status" value="1"/>
</dbReference>
<name>A0AAJ5WNY2_9BACT</name>
<evidence type="ECO:0000313" key="2">
    <source>
        <dbReference type="Proteomes" id="UP001220610"/>
    </source>
</evidence>
<organism evidence="1 2">
    <name type="scientific">Candidatus Pseudobacter hemicellulosilyticus</name>
    <dbReference type="NCBI Taxonomy" id="3121375"/>
    <lineage>
        <taxon>Bacteria</taxon>
        <taxon>Pseudomonadati</taxon>
        <taxon>Bacteroidota</taxon>
        <taxon>Chitinophagia</taxon>
        <taxon>Chitinophagales</taxon>
        <taxon>Chitinophagaceae</taxon>
        <taxon>Pseudobacter</taxon>
    </lineage>
</organism>
<protein>
    <submittedName>
        <fullName evidence="1">Uncharacterized protein</fullName>
    </submittedName>
</protein>